<dbReference type="GO" id="GO:0005886">
    <property type="term" value="C:plasma membrane"/>
    <property type="evidence" value="ECO:0007669"/>
    <property type="project" value="UniProtKB-SubCell"/>
</dbReference>
<sequence>MAVPLSYSIRSLLTRRLTTVLTAGGMALVVFVFAAVLMLAEGLEKTLVQTGSSDNLLILRKGATSEVDSAIELDRAAAIESLPGIAADDLGRPLLAKEVVVLITMDKKGGGSSNVTVRGIDRQSLALRPQVNIVRGRMPRFGVREMLVGQSLVRRFQGLDIGSTLSGTLEDWRVVGVMDAGNTAFNSEIWADAEQVMQSFRREAYSLVIFRLEEDAPLDEIATIVENDPRLILQAMIESNFYREQSEMMARFLRVLGITLTVIFSLGAVIGAMITMYSAVANRTGEIGTLRALGFRRRAILLSFLAESLFLGLAGGCAGLFFASFMQFITISTLNFQSFSELAFRFTLTPVILIQSLVFALVMGFIGGVLPAFRASRMQIVDALRTS</sequence>
<gene>
    <name evidence="9" type="primary">macB</name>
    <name evidence="9" type="ORF">SCFA_120029</name>
</gene>
<feature type="transmembrane region" description="Helical" evidence="6">
    <location>
        <begin position="252"/>
        <end position="280"/>
    </location>
</feature>
<evidence type="ECO:0000256" key="6">
    <source>
        <dbReference type="SAM" id="Phobius"/>
    </source>
</evidence>
<dbReference type="EMBL" id="CAADRM010000024">
    <property type="protein sequence ID" value="VFU11945.1"/>
    <property type="molecule type" value="Genomic_DNA"/>
</dbReference>
<organism evidence="9">
    <name type="scientific">anaerobic digester metagenome</name>
    <dbReference type="NCBI Taxonomy" id="1263854"/>
    <lineage>
        <taxon>unclassified sequences</taxon>
        <taxon>metagenomes</taxon>
        <taxon>ecological metagenomes</taxon>
    </lineage>
</organism>
<evidence type="ECO:0000259" key="8">
    <source>
        <dbReference type="Pfam" id="PF12704"/>
    </source>
</evidence>
<comment type="subcellular location">
    <subcellularLocation>
        <location evidence="1">Cell membrane</location>
        <topology evidence="1">Multi-pass membrane protein</topology>
    </subcellularLocation>
</comment>
<dbReference type="Pfam" id="PF02687">
    <property type="entry name" value="FtsX"/>
    <property type="match status" value="1"/>
</dbReference>
<evidence type="ECO:0000313" key="9">
    <source>
        <dbReference type="EMBL" id="VFU11945.1"/>
    </source>
</evidence>
<dbReference type="GO" id="GO:0016787">
    <property type="term" value="F:hydrolase activity"/>
    <property type="evidence" value="ECO:0007669"/>
    <property type="project" value="UniProtKB-KW"/>
</dbReference>
<evidence type="ECO:0000256" key="2">
    <source>
        <dbReference type="ARBA" id="ARBA00022475"/>
    </source>
</evidence>
<feature type="transmembrane region" description="Helical" evidence="6">
    <location>
        <begin position="346"/>
        <end position="370"/>
    </location>
</feature>
<keyword evidence="9" id="KW-0378">Hydrolase</keyword>
<evidence type="ECO:0000256" key="4">
    <source>
        <dbReference type="ARBA" id="ARBA00022989"/>
    </source>
</evidence>
<dbReference type="PANTHER" id="PTHR30572">
    <property type="entry name" value="MEMBRANE COMPONENT OF TRANSPORTER-RELATED"/>
    <property type="match status" value="1"/>
</dbReference>
<dbReference type="Pfam" id="PF12704">
    <property type="entry name" value="MacB_PCD"/>
    <property type="match status" value="1"/>
</dbReference>
<evidence type="ECO:0000259" key="7">
    <source>
        <dbReference type="Pfam" id="PF02687"/>
    </source>
</evidence>
<dbReference type="GO" id="GO:0005524">
    <property type="term" value="F:ATP binding"/>
    <property type="evidence" value="ECO:0007669"/>
    <property type="project" value="UniProtKB-KW"/>
</dbReference>
<feature type="transmembrane region" description="Helical" evidence="6">
    <location>
        <begin position="20"/>
        <end position="40"/>
    </location>
</feature>
<feature type="domain" description="MacB-like periplasmic core" evidence="8">
    <location>
        <begin position="19"/>
        <end position="225"/>
    </location>
</feature>
<dbReference type="PANTHER" id="PTHR30572:SF15">
    <property type="entry name" value="ABC TRANSPORTER PERMEASE"/>
    <property type="match status" value="1"/>
</dbReference>
<evidence type="ECO:0000256" key="5">
    <source>
        <dbReference type="ARBA" id="ARBA00023136"/>
    </source>
</evidence>
<keyword evidence="3 6" id="KW-0812">Transmembrane</keyword>
<dbReference type="EC" id="3.6.3.-" evidence="9"/>
<dbReference type="AlphaFoldDB" id="A0A485LV36"/>
<evidence type="ECO:0000256" key="1">
    <source>
        <dbReference type="ARBA" id="ARBA00004651"/>
    </source>
</evidence>
<reference evidence="9" key="1">
    <citation type="submission" date="2019-03" db="EMBL/GenBank/DDBJ databases">
        <authorList>
            <person name="Hao L."/>
        </authorList>
    </citation>
    <scope>NUCLEOTIDE SEQUENCE</scope>
</reference>
<keyword evidence="4 6" id="KW-1133">Transmembrane helix</keyword>
<keyword evidence="5 6" id="KW-0472">Membrane</keyword>
<dbReference type="GO" id="GO:0022857">
    <property type="term" value="F:transmembrane transporter activity"/>
    <property type="evidence" value="ECO:0007669"/>
    <property type="project" value="TreeGrafter"/>
</dbReference>
<dbReference type="InterPro" id="IPR050250">
    <property type="entry name" value="Macrolide_Exporter_MacB"/>
</dbReference>
<dbReference type="InterPro" id="IPR025857">
    <property type="entry name" value="MacB_PCD"/>
</dbReference>
<keyword evidence="9" id="KW-0067">ATP-binding</keyword>
<feature type="transmembrane region" description="Helical" evidence="6">
    <location>
        <begin position="300"/>
        <end position="325"/>
    </location>
</feature>
<proteinExistence type="predicted"/>
<keyword evidence="9" id="KW-0547">Nucleotide-binding</keyword>
<dbReference type="InterPro" id="IPR003838">
    <property type="entry name" value="ABC3_permease_C"/>
</dbReference>
<name>A0A485LV36_9ZZZZ</name>
<accession>A0A485LV36</accession>
<feature type="domain" description="ABC3 transporter permease C-terminal" evidence="7">
    <location>
        <begin position="259"/>
        <end position="380"/>
    </location>
</feature>
<protein>
    <submittedName>
        <fullName evidence="9">Macrolide export ATP-binding/permease protein MacB</fullName>
        <ecNumber evidence="9">3.6.3.-</ecNumber>
    </submittedName>
</protein>
<evidence type="ECO:0000256" key="3">
    <source>
        <dbReference type="ARBA" id="ARBA00022692"/>
    </source>
</evidence>
<keyword evidence="2" id="KW-1003">Cell membrane</keyword>